<evidence type="ECO:0000256" key="3">
    <source>
        <dbReference type="ARBA" id="ARBA00020004"/>
    </source>
</evidence>
<comment type="subunit">
    <text evidence="8">Part of the mitochondrial complex I assembly/MCIA complex that comprises at least the core subunits TMEM126B, NDUFAF1, ECSIT and ACAD9 and complement subunits such as COA1 and TMEM186. Interacts with ECSIT. Interacts with ACAD9. At early stages of complex I assembly, it is found in intermediate subcomplexes that contain different subunits including NDUFB6, NDUFA6, NDUFA9, NDUFS3, NDUFS7, ND1, ND2 and ND3. Interacts with TMEM70 and TMEM242.</text>
</comment>
<protein>
    <recommendedName>
        <fullName evidence="3">Complex I intermediate-associated protein 30, mitochondrial</fullName>
    </recommendedName>
    <alternativeName>
        <fullName evidence="7">NADH dehydrogenase [ubiquinone] 1 alpha subcomplex assembly factor 1</fullName>
    </alternativeName>
</protein>
<feature type="domain" description="NADH:ubiquinone oxidoreductase intermediate-associated protein 30" evidence="9">
    <location>
        <begin position="101"/>
        <end position="164"/>
    </location>
</feature>
<reference evidence="10 11" key="1">
    <citation type="submission" date="2019-01" db="EMBL/GenBank/DDBJ databases">
        <title>Draft Genome and Complete Hox-Cluster Characterization of the Sterlet Sturgeon (Acipenser ruthenus).</title>
        <authorList>
            <person name="Wei Q."/>
        </authorList>
    </citation>
    <scope>NUCLEOTIDE SEQUENCE [LARGE SCALE GENOMIC DNA]</scope>
    <source>
        <strain evidence="10">WHYD16114868_AA</strain>
        <tissue evidence="10">Blood</tissue>
    </source>
</reference>
<comment type="subcellular location">
    <subcellularLocation>
        <location evidence="1">Mitochondrion</location>
    </subcellularLocation>
</comment>
<comment type="function">
    <text evidence="6">As part of the MCIA complex, involved in the assembly of the mitochondrial complex I.</text>
</comment>
<dbReference type="GO" id="GO:0005739">
    <property type="term" value="C:mitochondrion"/>
    <property type="evidence" value="ECO:0007669"/>
    <property type="project" value="UniProtKB-SubCell"/>
</dbReference>
<gene>
    <name evidence="10" type="ORF">EOD39_14223</name>
</gene>
<dbReference type="InterPro" id="IPR039131">
    <property type="entry name" value="NDUFAF1"/>
</dbReference>
<accession>A0A662YLK2</accession>
<evidence type="ECO:0000256" key="2">
    <source>
        <dbReference type="ARBA" id="ARBA00007884"/>
    </source>
</evidence>
<dbReference type="EMBL" id="SCEB01001014">
    <property type="protein sequence ID" value="RXM97604.1"/>
    <property type="molecule type" value="Genomic_DNA"/>
</dbReference>
<dbReference type="InterPro" id="IPR008979">
    <property type="entry name" value="Galactose-bd-like_sf"/>
</dbReference>
<dbReference type="GO" id="GO:0032981">
    <property type="term" value="P:mitochondrial respiratory chain complex I assembly"/>
    <property type="evidence" value="ECO:0007669"/>
    <property type="project" value="TreeGrafter"/>
</dbReference>
<evidence type="ECO:0000256" key="4">
    <source>
        <dbReference type="ARBA" id="ARBA00023128"/>
    </source>
</evidence>
<evidence type="ECO:0000256" key="8">
    <source>
        <dbReference type="ARBA" id="ARBA00047124"/>
    </source>
</evidence>
<dbReference type="PANTHER" id="PTHR13194:SF18">
    <property type="entry name" value="COMPLEX I INTERMEDIATE-ASSOCIATED PROTEIN 30, MITOCHONDRIAL"/>
    <property type="match status" value="1"/>
</dbReference>
<keyword evidence="5" id="KW-0143">Chaperone</keyword>
<evidence type="ECO:0000256" key="6">
    <source>
        <dbReference type="ARBA" id="ARBA00029396"/>
    </source>
</evidence>
<dbReference type="AlphaFoldDB" id="A0A662YLK2"/>
<comment type="caution">
    <text evidence="10">The sequence shown here is derived from an EMBL/GenBank/DDBJ whole genome shotgun (WGS) entry which is preliminary data.</text>
</comment>
<evidence type="ECO:0000259" key="9">
    <source>
        <dbReference type="Pfam" id="PF08547"/>
    </source>
</evidence>
<evidence type="ECO:0000313" key="10">
    <source>
        <dbReference type="EMBL" id="RXM97604.1"/>
    </source>
</evidence>
<dbReference type="SUPFAM" id="SSF49785">
    <property type="entry name" value="Galactose-binding domain-like"/>
    <property type="match status" value="1"/>
</dbReference>
<evidence type="ECO:0000313" key="11">
    <source>
        <dbReference type="Proteomes" id="UP000289886"/>
    </source>
</evidence>
<sequence>MALVTNRLLCIKNSRAYLKASLYPLSNGAPPEQARSRSYRRPGVPPENIPPWKRINLNFAKGVEGVKKHFGLLKKEMLGRFEGPEGRPLKEHILEQTRVIWEFRGPESLAQWVASSDREIGGKSEAYMKMGRNNLTALLYGNLCTEVPRDGETRYSGYCSLRSKQLLINTIGFTLGDKADGPFQLEIDFIAVCNDRAHTEEFAYEKYKRNPEV</sequence>
<keyword evidence="4" id="KW-0496">Mitochondrion</keyword>
<organism evidence="10 11">
    <name type="scientific">Acipenser ruthenus</name>
    <name type="common">Sterlet sturgeon</name>
    <dbReference type="NCBI Taxonomy" id="7906"/>
    <lineage>
        <taxon>Eukaryota</taxon>
        <taxon>Metazoa</taxon>
        <taxon>Chordata</taxon>
        <taxon>Craniata</taxon>
        <taxon>Vertebrata</taxon>
        <taxon>Euteleostomi</taxon>
        <taxon>Actinopterygii</taxon>
        <taxon>Chondrostei</taxon>
        <taxon>Acipenseriformes</taxon>
        <taxon>Acipenseridae</taxon>
        <taxon>Acipenser</taxon>
    </lineage>
</organism>
<dbReference type="Proteomes" id="UP000289886">
    <property type="component" value="Unassembled WGS sequence"/>
</dbReference>
<keyword evidence="11" id="KW-1185">Reference proteome</keyword>
<evidence type="ECO:0000256" key="5">
    <source>
        <dbReference type="ARBA" id="ARBA00023186"/>
    </source>
</evidence>
<evidence type="ECO:0000256" key="1">
    <source>
        <dbReference type="ARBA" id="ARBA00004173"/>
    </source>
</evidence>
<dbReference type="PANTHER" id="PTHR13194">
    <property type="entry name" value="COMPLEX I INTERMEDIATE-ASSOCIATED PROTEIN 30"/>
    <property type="match status" value="1"/>
</dbReference>
<dbReference type="Pfam" id="PF08547">
    <property type="entry name" value="CIA30"/>
    <property type="match status" value="1"/>
</dbReference>
<comment type="similarity">
    <text evidence="2">Belongs to the CIA30 family.</text>
</comment>
<dbReference type="GO" id="GO:0006120">
    <property type="term" value="P:mitochondrial electron transport, NADH to ubiquinone"/>
    <property type="evidence" value="ECO:0007669"/>
    <property type="project" value="TreeGrafter"/>
</dbReference>
<proteinExistence type="inferred from homology"/>
<evidence type="ECO:0000256" key="7">
    <source>
        <dbReference type="ARBA" id="ARBA00031882"/>
    </source>
</evidence>
<dbReference type="GO" id="GO:0051082">
    <property type="term" value="F:unfolded protein binding"/>
    <property type="evidence" value="ECO:0007669"/>
    <property type="project" value="TreeGrafter"/>
</dbReference>
<dbReference type="InterPro" id="IPR013857">
    <property type="entry name" value="NADH-UbQ_OxRdtase-assoc_prot30"/>
</dbReference>
<name>A0A662YLK2_ACIRT</name>